<dbReference type="GO" id="GO:0051764">
    <property type="term" value="P:actin crosslink formation"/>
    <property type="evidence" value="ECO:0007669"/>
    <property type="project" value="TreeGrafter"/>
</dbReference>
<feature type="compositionally biased region" description="Polar residues" evidence="4">
    <location>
        <begin position="141"/>
        <end position="152"/>
    </location>
</feature>
<dbReference type="InterPro" id="IPR003108">
    <property type="entry name" value="GAR_dom"/>
</dbReference>
<keyword evidence="3" id="KW-0206">Cytoskeleton</keyword>
<dbReference type="InterPro" id="IPR036534">
    <property type="entry name" value="GAR_dom_sf"/>
</dbReference>
<dbReference type="GO" id="GO:0005737">
    <property type="term" value="C:cytoplasm"/>
    <property type="evidence" value="ECO:0007669"/>
    <property type="project" value="TreeGrafter"/>
</dbReference>
<accession>Q5DHA8</accession>
<proteinExistence type="evidence at transcript level"/>
<comment type="subcellular location">
    <subcellularLocation>
        <location evidence="1">Cytoplasm</location>
        <location evidence="1">Cytoskeleton</location>
    </subcellularLocation>
</comment>
<dbReference type="PROSITE" id="PS51460">
    <property type="entry name" value="GAR"/>
    <property type="match status" value="1"/>
</dbReference>
<organism evidence="6">
    <name type="scientific">Schistosoma japonicum</name>
    <name type="common">Blood fluke</name>
    <dbReference type="NCBI Taxonomy" id="6182"/>
    <lineage>
        <taxon>Eukaryota</taxon>
        <taxon>Metazoa</taxon>
        <taxon>Spiralia</taxon>
        <taxon>Lophotrochozoa</taxon>
        <taxon>Platyhelminthes</taxon>
        <taxon>Trematoda</taxon>
        <taxon>Digenea</taxon>
        <taxon>Strigeidida</taxon>
        <taxon>Schistosomatoidea</taxon>
        <taxon>Schistosomatidae</taxon>
        <taxon>Schistosoma</taxon>
    </lineage>
</organism>
<name>Q5DHA8_SCHJA</name>
<dbReference type="GO" id="GO:0051015">
    <property type="term" value="F:actin filament binding"/>
    <property type="evidence" value="ECO:0007669"/>
    <property type="project" value="TreeGrafter"/>
</dbReference>
<dbReference type="PANTHER" id="PTHR46756:SF18">
    <property type="entry name" value="GAS2-LIKE PROTEIN PICKLED EGGS"/>
    <property type="match status" value="1"/>
</dbReference>
<evidence type="ECO:0000256" key="2">
    <source>
        <dbReference type="ARBA" id="ARBA00022490"/>
    </source>
</evidence>
<feature type="region of interest" description="Disordered" evidence="4">
    <location>
        <begin position="80"/>
        <end position="168"/>
    </location>
</feature>
<dbReference type="GO" id="GO:0001578">
    <property type="term" value="P:microtubule bundle formation"/>
    <property type="evidence" value="ECO:0007669"/>
    <property type="project" value="TreeGrafter"/>
</dbReference>
<dbReference type="GO" id="GO:0031110">
    <property type="term" value="P:regulation of microtubule polymerization or depolymerization"/>
    <property type="evidence" value="ECO:0007669"/>
    <property type="project" value="TreeGrafter"/>
</dbReference>
<dbReference type="SUPFAM" id="SSF143575">
    <property type="entry name" value="GAS2 domain-like"/>
    <property type="match status" value="1"/>
</dbReference>
<dbReference type="SMART" id="SM00243">
    <property type="entry name" value="GAS2"/>
    <property type="match status" value="1"/>
</dbReference>
<dbReference type="AlphaFoldDB" id="Q5DHA8"/>
<dbReference type="PANTHER" id="PTHR46756">
    <property type="entry name" value="TRANSGELIN"/>
    <property type="match status" value="1"/>
</dbReference>
<dbReference type="GO" id="GO:1904825">
    <property type="term" value="P:protein localization to microtubule plus-end"/>
    <property type="evidence" value="ECO:0007669"/>
    <property type="project" value="TreeGrafter"/>
</dbReference>
<feature type="compositionally biased region" description="Low complexity" evidence="4">
    <location>
        <begin position="91"/>
        <end position="104"/>
    </location>
</feature>
<evidence type="ECO:0000256" key="4">
    <source>
        <dbReference type="SAM" id="MobiDB-lite"/>
    </source>
</evidence>
<dbReference type="GO" id="GO:0008017">
    <property type="term" value="F:microtubule binding"/>
    <property type="evidence" value="ECO:0007669"/>
    <property type="project" value="InterPro"/>
</dbReference>
<evidence type="ECO:0000259" key="5">
    <source>
        <dbReference type="PROSITE" id="PS51460"/>
    </source>
</evidence>
<dbReference type="EMBL" id="AY813066">
    <property type="protein sequence ID" value="AAW24798.1"/>
    <property type="molecule type" value="mRNA"/>
</dbReference>
<dbReference type="Gene3D" id="3.30.920.20">
    <property type="entry name" value="Gas2-like domain"/>
    <property type="match status" value="1"/>
</dbReference>
<sequence>MATNKYRFGDSQKLCLVRILRSAVMVRVGGGWVALDEFLVKNDPCRASQWKSLGDFNEDLHSSSDCVIAPINQGITMFRRKSSSTHRQQPSSQCSTTSGSSYISLPTSNHDLNAIKNNDKSDNTVTDYNNNNKHRRDRQTVTRARNSVTQSPKSHKNSVHGEIIHEKI</sequence>
<evidence type="ECO:0000256" key="1">
    <source>
        <dbReference type="ARBA" id="ARBA00004245"/>
    </source>
</evidence>
<protein>
    <submittedName>
        <fullName evidence="6">SJCHGC07857 protein</fullName>
    </submittedName>
</protein>
<reference evidence="6" key="2">
    <citation type="journal article" date="2006" name="PLoS Pathog.">
        <title>New perspectives on host-parasite interplay by comparative transcriptomic and proteomic analyses of Schistosoma japonicum.</title>
        <authorList>
            <person name="Liu F."/>
            <person name="Lu J."/>
            <person name="Hu W."/>
            <person name="Wang S.Y."/>
            <person name="Cui S.J."/>
            <person name="Chi M."/>
            <person name="Yan Q."/>
            <person name="Wang X.R."/>
            <person name="Song H.D."/>
            <person name="Xu X.N."/>
            <person name="Wang J.J."/>
            <person name="Zhang X.L."/>
            <person name="Zhang X."/>
            <person name="Wang Z.Q."/>
            <person name="Xue C.L."/>
            <person name="Brindley P.J."/>
            <person name="McManus D.P."/>
            <person name="Yang P.Y."/>
            <person name="Feng Z."/>
            <person name="Chen Z."/>
            <person name="Han Z.G."/>
        </authorList>
    </citation>
    <scope>NUCLEOTIDE SEQUENCE</scope>
</reference>
<dbReference type="GO" id="GO:0001725">
    <property type="term" value="C:stress fiber"/>
    <property type="evidence" value="ECO:0007669"/>
    <property type="project" value="TreeGrafter"/>
</dbReference>
<keyword evidence="2" id="KW-0963">Cytoplasm</keyword>
<evidence type="ECO:0000256" key="3">
    <source>
        <dbReference type="ARBA" id="ARBA00023212"/>
    </source>
</evidence>
<dbReference type="GO" id="GO:0035371">
    <property type="term" value="C:microtubule plus-end"/>
    <property type="evidence" value="ECO:0007669"/>
    <property type="project" value="TreeGrafter"/>
</dbReference>
<dbReference type="GO" id="GO:0008093">
    <property type="term" value="F:cytoskeletal anchor activity"/>
    <property type="evidence" value="ECO:0007669"/>
    <property type="project" value="TreeGrafter"/>
</dbReference>
<evidence type="ECO:0000313" key="6">
    <source>
        <dbReference type="EMBL" id="AAW24798.1"/>
    </source>
</evidence>
<feature type="domain" description="GAR" evidence="5">
    <location>
        <begin position="1"/>
        <end position="46"/>
    </location>
</feature>
<reference evidence="6" key="1">
    <citation type="submission" date="2004-11" db="EMBL/GenBank/DDBJ databases">
        <title>The full-length cDNA sequences of Schistosoma japonicum genes.</title>
        <authorList>
            <person name="Han Z."/>
        </authorList>
    </citation>
    <scope>NUCLEOTIDE SEQUENCE</scope>
</reference>
<dbReference type="GO" id="GO:0005884">
    <property type="term" value="C:actin filament"/>
    <property type="evidence" value="ECO:0007669"/>
    <property type="project" value="TreeGrafter"/>
</dbReference>
<dbReference type="Pfam" id="PF02187">
    <property type="entry name" value="GAS2"/>
    <property type="match status" value="1"/>
</dbReference>